<dbReference type="Pfam" id="PF11887">
    <property type="entry name" value="Mce4_CUP1"/>
    <property type="match status" value="1"/>
</dbReference>
<dbReference type="NCBIfam" id="TIGR00996">
    <property type="entry name" value="Mtu_fam_mce"/>
    <property type="match status" value="1"/>
</dbReference>
<dbReference type="Pfam" id="PF02470">
    <property type="entry name" value="MlaD"/>
    <property type="match status" value="1"/>
</dbReference>
<dbReference type="PANTHER" id="PTHR33371:SF15">
    <property type="entry name" value="LIPOPROTEIN LPRN"/>
    <property type="match status" value="1"/>
</dbReference>
<feature type="domain" description="Mammalian cell entry C-terminal" evidence="4">
    <location>
        <begin position="124"/>
        <end position="288"/>
    </location>
</feature>
<feature type="chain" id="PRO_5039478124" evidence="2">
    <location>
        <begin position="19"/>
        <end position="477"/>
    </location>
</feature>
<dbReference type="RefSeq" id="WP_181644671.1">
    <property type="nucleotide sequence ID" value="NZ_WSEK01000005.1"/>
</dbReference>
<proteinExistence type="predicted"/>
<dbReference type="InterPro" id="IPR052336">
    <property type="entry name" value="MlaD_Phospholipid_Transporter"/>
</dbReference>
<evidence type="ECO:0000259" key="4">
    <source>
        <dbReference type="Pfam" id="PF11887"/>
    </source>
</evidence>
<evidence type="ECO:0000256" key="1">
    <source>
        <dbReference type="SAM" id="MobiDB-lite"/>
    </source>
</evidence>
<evidence type="ECO:0000256" key="2">
    <source>
        <dbReference type="SAM" id="SignalP"/>
    </source>
</evidence>
<dbReference type="InterPro" id="IPR024516">
    <property type="entry name" value="Mce_C"/>
</dbReference>
<dbReference type="PANTHER" id="PTHR33371">
    <property type="entry name" value="INTERMEMBRANE PHOSPHOLIPID TRANSPORT SYSTEM BINDING PROTEIN MLAD-RELATED"/>
    <property type="match status" value="1"/>
</dbReference>
<feature type="region of interest" description="Disordered" evidence="1">
    <location>
        <begin position="118"/>
        <end position="137"/>
    </location>
</feature>
<evidence type="ECO:0000313" key="6">
    <source>
        <dbReference type="Proteomes" id="UP000473525"/>
    </source>
</evidence>
<evidence type="ECO:0000259" key="3">
    <source>
        <dbReference type="Pfam" id="PF02470"/>
    </source>
</evidence>
<dbReference type="Proteomes" id="UP000473525">
    <property type="component" value="Unassembled WGS sequence"/>
</dbReference>
<feature type="signal peptide" evidence="2">
    <location>
        <begin position="1"/>
        <end position="18"/>
    </location>
</feature>
<dbReference type="EMBL" id="WSEK01000005">
    <property type="protein sequence ID" value="MVQ51697.1"/>
    <property type="molecule type" value="Genomic_DNA"/>
</dbReference>
<dbReference type="InterPro" id="IPR005693">
    <property type="entry name" value="Mce"/>
</dbReference>
<dbReference type="AlphaFoldDB" id="A0A6L6XYG4"/>
<evidence type="ECO:0000313" key="5">
    <source>
        <dbReference type="EMBL" id="MVQ51697.1"/>
    </source>
</evidence>
<organism evidence="5 6">
    <name type="scientific">Nocardioides agri</name>
    <dbReference type="NCBI Taxonomy" id="2682843"/>
    <lineage>
        <taxon>Bacteria</taxon>
        <taxon>Bacillati</taxon>
        <taxon>Actinomycetota</taxon>
        <taxon>Actinomycetes</taxon>
        <taxon>Propionibacteriales</taxon>
        <taxon>Nocardioidaceae</taxon>
        <taxon>Nocardioides</taxon>
    </lineage>
</organism>
<name>A0A6L6XYG4_9ACTN</name>
<keyword evidence="2" id="KW-0732">Signal</keyword>
<gene>
    <name evidence="5" type="ORF">GON03_21160</name>
</gene>
<keyword evidence="6" id="KW-1185">Reference proteome</keyword>
<dbReference type="GO" id="GO:0005576">
    <property type="term" value="C:extracellular region"/>
    <property type="evidence" value="ECO:0007669"/>
    <property type="project" value="TreeGrafter"/>
</dbReference>
<reference evidence="5 6" key="1">
    <citation type="submission" date="2019-12" db="EMBL/GenBank/DDBJ databases">
        <authorList>
            <person name="Huq M.A."/>
        </authorList>
    </citation>
    <scope>NUCLEOTIDE SEQUENCE [LARGE SCALE GENOMIC DNA]</scope>
    <source>
        <strain evidence="5 6">MAH-18</strain>
    </source>
</reference>
<dbReference type="PROSITE" id="PS51257">
    <property type="entry name" value="PROKAR_LIPOPROTEIN"/>
    <property type="match status" value="1"/>
</dbReference>
<comment type="caution">
    <text evidence="5">The sequence shown here is derived from an EMBL/GenBank/DDBJ whole genome shotgun (WGS) entry which is preliminary data.</text>
</comment>
<sequence>MKRLLTWASVLTALSVGASGCQFDGAYDLPLPGSPVDAGSSYDVTADFADILNVVPKSPVMVDDVTVGEVTDVTRVGWHARLTLRIKDEVVLPDNAVADIRQASLLGEKYVALEAPSGVEPTGRLSDGDRIDLSDTGRNPEVEEVLGALSYLLSGGGVAQLGTITHELNAVMDGRTDRLRHLLGSLEDVVGTIDDQKADIIRAMQSIAHLTATLNQEKKTITDALDVTGPAIEVLAAQHDELIAMLGSLDKLGRVGTRVIGASKDDILQSLDHLQPILSRLNEAGDSLAPGLNLLVSFPFPKEAGEIVKGDYANTSIRADINLENILPNGRDGGGLPPILPDPSTLLPQVQQCLESGDLRSAACLAVLDSLRLFRNLEQECRKPAYRDNPVCAIVNALPGEGDGVDLQGALDYLQGLLGLPGGGGGGGTPPPSLPSLPPIPGLPLDGGLGGLIGGLIGGSAPQGAAPSAAALYGGGA</sequence>
<protein>
    <submittedName>
        <fullName evidence="5">MCE family protein</fullName>
    </submittedName>
</protein>
<feature type="compositionally biased region" description="Basic and acidic residues" evidence="1">
    <location>
        <begin position="126"/>
        <end position="137"/>
    </location>
</feature>
<dbReference type="InterPro" id="IPR003399">
    <property type="entry name" value="Mce/MlaD"/>
</dbReference>
<accession>A0A6L6XYG4</accession>
<feature type="domain" description="Mce/MlaD" evidence="3">
    <location>
        <begin position="41"/>
        <end position="115"/>
    </location>
</feature>